<evidence type="ECO:0000256" key="5">
    <source>
        <dbReference type="ARBA" id="ARBA00022676"/>
    </source>
</evidence>
<gene>
    <name evidence="11" type="primary">malQ</name>
    <name evidence="11" type="ORF">IAA47_09590</name>
</gene>
<dbReference type="GO" id="GO:0004134">
    <property type="term" value="F:4-alpha-glucanotransferase activity"/>
    <property type="evidence" value="ECO:0007669"/>
    <property type="project" value="UniProtKB-EC"/>
</dbReference>
<evidence type="ECO:0000313" key="11">
    <source>
        <dbReference type="EMBL" id="MBU3843213.1"/>
    </source>
</evidence>
<dbReference type="PANTHER" id="PTHR32438:SF5">
    <property type="entry name" value="4-ALPHA-GLUCANOTRANSFERASE DPE1, CHLOROPLASTIC_AMYLOPLASTIC"/>
    <property type="match status" value="1"/>
</dbReference>
<evidence type="ECO:0000256" key="1">
    <source>
        <dbReference type="ARBA" id="ARBA00000439"/>
    </source>
</evidence>
<name>A0A9E2KZJ0_9FUSO</name>
<comment type="similarity">
    <text evidence="2 10">Belongs to the disproportionating enzyme family.</text>
</comment>
<evidence type="ECO:0000256" key="10">
    <source>
        <dbReference type="RuleBase" id="RU361207"/>
    </source>
</evidence>
<evidence type="ECO:0000313" key="12">
    <source>
        <dbReference type="Proteomes" id="UP000724657"/>
    </source>
</evidence>
<dbReference type="PANTHER" id="PTHR32438">
    <property type="entry name" value="4-ALPHA-GLUCANOTRANSFERASE DPE1, CHLOROPLASTIC/AMYLOPLASTIC"/>
    <property type="match status" value="1"/>
</dbReference>
<keyword evidence="7 10" id="KW-0119">Carbohydrate metabolism</keyword>
<dbReference type="NCBIfam" id="TIGR00217">
    <property type="entry name" value="malQ"/>
    <property type="match status" value="1"/>
</dbReference>
<accession>A0A9E2KZJ0</accession>
<evidence type="ECO:0000256" key="2">
    <source>
        <dbReference type="ARBA" id="ARBA00005684"/>
    </source>
</evidence>
<comment type="caution">
    <text evidence="11">The sequence shown here is derived from an EMBL/GenBank/DDBJ whole genome shotgun (WGS) entry which is preliminary data.</text>
</comment>
<dbReference type="SUPFAM" id="SSF51445">
    <property type="entry name" value="(Trans)glycosidases"/>
    <property type="match status" value="1"/>
</dbReference>
<evidence type="ECO:0000256" key="9">
    <source>
        <dbReference type="ARBA" id="ARBA00031501"/>
    </source>
</evidence>
<dbReference type="Pfam" id="PF02446">
    <property type="entry name" value="Glyco_hydro_77"/>
    <property type="match status" value="1"/>
</dbReference>
<evidence type="ECO:0000256" key="8">
    <source>
        <dbReference type="ARBA" id="ARBA00031423"/>
    </source>
</evidence>
<reference evidence="11" key="1">
    <citation type="journal article" date="2021" name="PeerJ">
        <title>Extensive microbial diversity within the chicken gut microbiome revealed by metagenomics and culture.</title>
        <authorList>
            <person name="Gilroy R."/>
            <person name="Ravi A."/>
            <person name="Getino M."/>
            <person name="Pursley I."/>
            <person name="Horton D.L."/>
            <person name="Alikhan N.F."/>
            <person name="Baker D."/>
            <person name="Gharbi K."/>
            <person name="Hall N."/>
            <person name="Watson M."/>
            <person name="Adriaenssens E.M."/>
            <person name="Foster-Nyarko E."/>
            <person name="Jarju S."/>
            <person name="Secka A."/>
            <person name="Antonio M."/>
            <person name="Oren A."/>
            <person name="Chaudhuri R.R."/>
            <person name="La Ragione R."/>
            <person name="Hildebrand F."/>
            <person name="Pallen M.J."/>
        </authorList>
    </citation>
    <scope>NUCLEOTIDE SEQUENCE</scope>
    <source>
        <strain evidence="11">A6-441</strain>
    </source>
</reference>
<evidence type="ECO:0000256" key="7">
    <source>
        <dbReference type="ARBA" id="ARBA00023277"/>
    </source>
</evidence>
<sequence>MGERKSGILMHISSLPSEYGIGDFGKKAYEFVDFLNETGQKLWQILPMGPTGYGDSPYQSYSAFAGNYLFIDMEEFVRDEYIKDSDLDKLRGLNYDDNLDYGQVKIEKERLLEEILEKFLIKIENDKELEEDYRKFVLKNRYWLENYALYMVLKDHFNGLPWQKWSKIYKNKIENKFEKNVINEKKLEYYRFLQYTFYKQWKKLKDYANGKGIKIIGDIPIFAATDSADTWSNSEIFQYTKSKTPKRVAGCPPDYFSKTGQLWGNILYDWKVLKKQNYKWWVDRVKFCFEIYDIVRIDHFRGFESYWSIKYGAKTAIKGKWEKGPGIELFRTIERKIGKLPIIAEDLGLLTPQVKRLLRKSEYPGMKILEFAFGEKENDYQPHRYDENCVAYTGTHDNDTIVGWYEKLDMETKNRCDEYLKKWLIEKGRNFWNPIEWRCIDTLWSSKADMVLIQMQDLLGQGSEARMNTPSTVGINWKWRLKEKDITEDIKNRLKEVTTTFNR</sequence>
<reference evidence="11" key="2">
    <citation type="submission" date="2021-04" db="EMBL/GenBank/DDBJ databases">
        <authorList>
            <person name="Gilroy R."/>
        </authorList>
    </citation>
    <scope>NUCLEOTIDE SEQUENCE</scope>
    <source>
        <strain evidence="11">A6-441</strain>
    </source>
</reference>
<dbReference type="AlphaFoldDB" id="A0A9E2KZJ0"/>
<proteinExistence type="inferred from homology"/>
<dbReference type="NCBIfam" id="NF011080">
    <property type="entry name" value="PRK14508.1-3"/>
    <property type="match status" value="1"/>
</dbReference>
<evidence type="ECO:0000256" key="3">
    <source>
        <dbReference type="ARBA" id="ARBA00012560"/>
    </source>
</evidence>
<organism evidence="11 12">
    <name type="scientific">Candidatus Fusobacterium pullicola</name>
    <dbReference type="NCBI Taxonomy" id="2838601"/>
    <lineage>
        <taxon>Bacteria</taxon>
        <taxon>Fusobacteriati</taxon>
        <taxon>Fusobacteriota</taxon>
        <taxon>Fusobacteriia</taxon>
        <taxon>Fusobacteriales</taxon>
        <taxon>Fusobacteriaceae</taxon>
        <taxon>Fusobacterium</taxon>
    </lineage>
</organism>
<dbReference type="Proteomes" id="UP000724657">
    <property type="component" value="Unassembled WGS sequence"/>
</dbReference>
<protein>
    <recommendedName>
        <fullName evidence="4 10">4-alpha-glucanotransferase</fullName>
        <ecNumber evidence="3 10">2.4.1.25</ecNumber>
    </recommendedName>
    <alternativeName>
        <fullName evidence="8 10">Amylomaltase</fullName>
    </alternativeName>
    <alternativeName>
        <fullName evidence="9 10">Disproportionating enzyme</fullName>
    </alternativeName>
</protein>
<dbReference type="Gene3D" id="3.20.20.80">
    <property type="entry name" value="Glycosidases"/>
    <property type="match status" value="1"/>
</dbReference>
<dbReference type="InterPro" id="IPR003385">
    <property type="entry name" value="Glyco_hydro_77"/>
</dbReference>
<dbReference type="EC" id="2.4.1.25" evidence="3 10"/>
<keyword evidence="5 10" id="KW-0328">Glycosyltransferase</keyword>
<dbReference type="InterPro" id="IPR017853">
    <property type="entry name" value="GH"/>
</dbReference>
<evidence type="ECO:0000256" key="4">
    <source>
        <dbReference type="ARBA" id="ARBA00020295"/>
    </source>
</evidence>
<keyword evidence="6 10" id="KW-0808">Transferase</keyword>
<dbReference type="GO" id="GO:0005975">
    <property type="term" value="P:carbohydrate metabolic process"/>
    <property type="evidence" value="ECO:0007669"/>
    <property type="project" value="InterPro"/>
</dbReference>
<comment type="catalytic activity">
    <reaction evidence="1 10">
        <text>Transfers a segment of a (1-&gt;4)-alpha-D-glucan to a new position in an acceptor, which may be glucose or a (1-&gt;4)-alpha-D-glucan.</text>
        <dbReference type="EC" id="2.4.1.25"/>
    </reaction>
</comment>
<evidence type="ECO:0000256" key="6">
    <source>
        <dbReference type="ARBA" id="ARBA00022679"/>
    </source>
</evidence>
<dbReference type="EMBL" id="JAHLFN010000083">
    <property type="protein sequence ID" value="MBU3843213.1"/>
    <property type="molecule type" value="Genomic_DNA"/>
</dbReference>